<proteinExistence type="predicted"/>
<reference evidence="2" key="1">
    <citation type="submission" date="2020-07" db="EMBL/GenBank/DDBJ databases">
        <title>The High-quality genome of the commercially important snow crab, Chionoecetes opilio.</title>
        <authorList>
            <person name="Jeong J.-H."/>
            <person name="Ryu S."/>
        </authorList>
    </citation>
    <scope>NUCLEOTIDE SEQUENCE</scope>
    <source>
        <strain evidence="2">MADBK_172401_WGS</strain>
        <tissue evidence="2">Digestive gland</tissue>
    </source>
</reference>
<feature type="compositionally biased region" description="Polar residues" evidence="1">
    <location>
        <begin position="11"/>
        <end position="23"/>
    </location>
</feature>
<sequence length="129" mass="14324">MWQYLADYGTPATSSWTTGGEFTSRSSSSSAHDTKSLSAIRPPKPPSRKLGDREDAQGPEVSPFDPVPRTPSLLAHIVAAVPNHYEQAVQNLHWTNNPTPAFFSRHAPRLVEQLYRREGEQDDMDVAHA</sequence>
<protein>
    <submittedName>
        <fullName evidence="2">Uncharacterized protein</fullName>
    </submittedName>
</protein>
<organism evidence="2 3">
    <name type="scientific">Chionoecetes opilio</name>
    <name type="common">Atlantic snow crab</name>
    <name type="synonym">Cancer opilio</name>
    <dbReference type="NCBI Taxonomy" id="41210"/>
    <lineage>
        <taxon>Eukaryota</taxon>
        <taxon>Metazoa</taxon>
        <taxon>Ecdysozoa</taxon>
        <taxon>Arthropoda</taxon>
        <taxon>Crustacea</taxon>
        <taxon>Multicrustacea</taxon>
        <taxon>Malacostraca</taxon>
        <taxon>Eumalacostraca</taxon>
        <taxon>Eucarida</taxon>
        <taxon>Decapoda</taxon>
        <taxon>Pleocyemata</taxon>
        <taxon>Brachyura</taxon>
        <taxon>Eubrachyura</taxon>
        <taxon>Majoidea</taxon>
        <taxon>Majidae</taxon>
        <taxon>Chionoecetes</taxon>
    </lineage>
</organism>
<accession>A0A8J4YBE1</accession>
<comment type="caution">
    <text evidence="2">The sequence shown here is derived from an EMBL/GenBank/DDBJ whole genome shotgun (WGS) entry which is preliminary data.</text>
</comment>
<gene>
    <name evidence="2" type="ORF">GWK47_042459</name>
</gene>
<name>A0A8J4YBE1_CHIOP</name>
<keyword evidence="3" id="KW-1185">Reference proteome</keyword>
<evidence type="ECO:0000256" key="1">
    <source>
        <dbReference type="SAM" id="MobiDB-lite"/>
    </source>
</evidence>
<dbReference type="Proteomes" id="UP000770661">
    <property type="component" value="Unassembled WGS sequence"/>
</dbReference>
<dbReference type="AlphaFoldDB" id="A0A8J4YBE1"/>
<feature type="region of interest" description="Disordered" evidence="1">
    <location>
        <begin position="1"/>
        <end position="69"/>
    </location>
</feature>
<evidence type="ECO:0000313" key="2">
    <source>
        <dbReference type="EMBL" id="KAG0723568.1"/>
    </source>
</evidence>
<evidence type="ECO:0000313" key="3">
    <source>
        <dbReference type="Proteomes" id="UP000770661"/>
    </source>
</evidence>
<dbReference type="EMBL" id="JACEEZ010008075">
    <property type="protein sequence ID" value="KAG0723568.1"/>
    <property type="molecule type" value="Genomic_DNA"/>
</dbReference>